<evidence type="ECO:0000256" key="4">
    <source>
        <dbReference type="ARBA" id="ARBA00022723"/>
    </source>
</evidence>
<evidence type="ECO:0000256" key="3">
    <source>
        <dbReference type="ARBA" id="ARBA00007879"/>
    </source>
</evidence>
<dbReference type="PANTHER" id="PTHR46030:SF1">
    <property type="entry name" value="ALPHA-KETOGLUTARATE-DEPENDENT DIOXYGENASE ALKB HOMOLOG 6"/>
    <property type="match status" value="1"/>
</dbReference>
<keyword evidence="7" id="KW-0408">Iron</keyword>
<dbReference type="InterPro" id="IPR005123">
    <property type="entry name" value="Oxoglu/Fe-dep_dioxygenase_dom"/>
</dbReference>
<dbReference type="Gene3D" id="2.60.120.590">
    <property type="entry name" value="Alpha-ketoglutarate-dependent dioxygenase AlkB-like"/>
    <property type="match status" value="1"/>
</dbReference>
<comment type="cofactor">
    <cofactor evidence="1">
        <name>Fe(2+)</name>
        <dbReference type="ChEBI" id="CHEBI:29033"/>
    </cofactor>
</comment>
<feature type="domain" description="Fe2OG dioxygenase" evidence="9">
    <location>
        <begin position="88"/>
        <end position="213"/>
    </location>
</feature>
<evidence type="ECO:0000259" key="9">
    <source>
        <dbReference type="PROSITE" id="PS51471"/>
    </source>
</evidence>
<sequence>MDLSDYKVEGGPPSIFYVPNFISEEDETVLLAKIYQAPKPKWTVLTNRRLQNWGGLPHPRGMIAEKLPPWLKKYVDDIAELNLFNGKLPNHVLVNEYRPGQGIMPHLDGSLFHPTITTINLGSHSIINFYTPLSNVSKEVPDYKQRLRFSLMLEPRSLLVLQDECYNNYLHGIDETTKDVVSESVINSKSAHVTVGQELDRGTRVSLTIRFVPRTTKAPIRIGRN</sequence>
<organism evidence="10 11">
    <name type="scientific">Folsomia candida</name>
    <name type="common">Springtail</name>
    <dbReference type="NCBI Taxonomy" id="158441"/>
    <lineage>
        <taxon>Eukaryota</taxon>
        <taxon>Metazoa</taxon>
        <taxon>Ecdysozoa</taxon>
        <taxon>Arthropoda</taxon>
        <taxon>Hexapoda</taxon>
        <taxon>Collembola</taxon>
        <taxon>Entomobryomorpha</taxon>
        <taxon>Isotomoidea</taxon>
        <taxon>Isotomidae</taxon>
        <taxon>Proisotominae</taxon>
        <taxon>Folsomia</taxon>
    </lineage>
</organism>
<evidence type="ECO:0000313" key="10">
    <source>
        <dbReference type="EMBL" id="OXA59742.1"/>
    </source>
</evidence>
<dbReference type="InterPro" id="IPR027450">
    <property type="entry name" value="AlkB-like"/>
</dbReference>
<dbReference type="Proteomes" id="UP000198287">
    <property type="component" value="Unassembled WGS sequence"/>
</dbReference>
<keyword evidence="6" id="KW-0560">Oxidoreductase</keyword>
<comment type="subcellular location">
    <subcellularLocation>
        <location evidence="2">Nucleus</location>
    </subcellularLocation>
</comment>
<dbReference type="Pfam" id="PF13532">
    <property type="entry name" value="2OG-FeII_Oxy_2"/>
    <property type="match status" value="1"/>
</dbReference>
<gene>
    <name evidence="10" type="ORF">Fcan01_05466</name>
</gene>
<dbReference type="OMA" id="KSPKTKW"/>
<dbReference type="GO" id="GO:0046872">
    <property type="term" value="F:metal ion binding"/>
    <property type="evidence" value="ECO:0007669"/>
    <property type="project" value="UniProtKB-KW"/>
</dbReference>
<keyword evidence="11" id="KW-1185">Reference proteome</keyword>
<evidence type="ECO:0000256" key="7">
    <source>
        <dbReference type="ARBA" id="ARBA00023004"/>
    </source>
</evidence>
<comment type="similarity">
    <text evidence="3">Belongs to the alkB family.</text>
</comment>
<accession>A0A226EQ42</accession>
<dbReference type="InterPro" id="IPR032862">
    <property type="entry name" value="ALKBH6"/>
</dbReference>
<dbReference type="OrthoDB" id="412814at2759"/>
<evidence type="ECO:0000313" key="11">
    <source>
        <dbReference type="Proteomes" id="UP000198287"/>
    </source>
</evidence>
<evidence type="ECO:0000256" key="5">
    <source>
        <dbReference type="ARBA" id="ARBA00022964"/>
    </source>
</evidence>
<keyword evidence="4" id="KW-0479">Metal-binding</keyword>
<dbReference type="GO" id="GO:0051213">
    <property type="term" value="F:dioxygenase activity"/>
    <property type="evidence" value="ECO:0007669"/>
    <property type="project" value="UniProtKB-KW"/>
</dbReference>
<dbReference type="PANTHER" id="PTHR46030">
    <property type="entry name" value="ALPHA-KETOGLUTARATE-DEPENDENT DIOXYGENASE ALKB HOMOLOG 6"/>
    <property type="match status" value="1"/>
</dbReference>
<evidence type="ECO:0000256" key="1">
    <source>
        <dbReference type="ARBA" id="ARBA00001954"/>
    </source>
</evidence>
<evidence type="ECO:0000256" key="8">
    <source>
        <dbReference type="ARBA" id="ARBA00023242"/>
    </source>
</evidence>
<name>A0A226EQ42_FOLCA</name>
<dbReference type="GO" id="GO:0005634">
    <property type="term" value="C:nucleus"/>
    <property type="evidence" value="ECO:0007669"/>
    <property type="project" value="UniProtKB-SubCell"/>
</dbReference>
<dbReference type="STRING" id="158441.A0A226EQ42"/>
<evidence type="ECO:0000256" key="2">
    <source>
        <dbReference type="ARBA" id="ARBA00004123"/>
    </source>
</evidence>
<reference evidence="10 11" key="1">
    <citation type="submission" date="2015-12" db="EMBL/GenBank/DDBJ databases">
        <title>The genome of Folsomia candida.</title>
        <authorList>
            <person name="Faddeeva A."/>
            <person name="Derks M.F."/>
            <person name="Anvar Y."/>
            <person name="Smit S."/>
            <person name="Van Straalen N."/>
            <person name="Roelofs D."/>
        </authorList>
    </citation>
    <scope>NUCLEOTIDE SEQUENCE [LARGE SCALE GENOMIC DNA]</scope>
    <source>
        <strain evidence="10 11">VU population</strain>
        <tissue evidence="10">Whole body</tissue>
    </source>
</reference>
<dbReference type="InterPro" id="IPR037151">
    <property type="entry name" value="AlkB-like_sf"/>
</dbReference>
<dbReference type="SUPFAM" id="SSF51197">
    <property type="entry name" value="Clavaminate synthase-like"/>
    <property type="match status" value="1"/>
</dbReference>
<dbReference type="EMBL" id="LNIX01000002">
    <property type="protein sequence ID" value="OXA59742.1"/>
    <property type="molecule type" value="Genomic_DNA"/>
</dbReference>
<keyword evidence="5 10" id="KW-0223">Dioxygenase</keyword>
<protein>
    <submittedName>
        <fullName evidence="10">Alpha-ketoglutarate-dependent dioxygenase alkB 6</fullName>
    </submittedName>
</protein>
<keyword evidence="8" id="KW-0539">Nucleus</keyword>
<dbReference type="AlphaFoldDB" id="A0A226EQ42"/>
<dbReference type="PROSITE" id="PS51471">
    <property type="entry name" value="FE2OG_OXY"/>
    <property type="match status" value="1"/>
</dbReference>
<evidence type="ECO:0000256" key="6">
    <source>
        <dbReference type="ARBA" id="ARBA00023002"/>
    </source>
</evidence>
<comment type="caution">
    <text evidence="10">The sequence shown here is derived from an EMBL/GenBank/DDBJ whole genome shotgun (WGS) entry which is preliminary data.</text>
</comment>
<proteinExistence type="inferred from homology"/>